<dbReference type="Proteomes" id="UP001501303">
    <property type="component" value="Unassembled WGS sequence"/>
</dbReference>
<comment type="caution">
    <text evidence="1">The sequence shown here is derived from an EMBL/GenBank/DDBJ whole genome shotgun (WGS) entry which is preliminary data.</text>
</comment>
<gene>
    <name evidence="1" type="ORF">GCM10009716_21430</name>
</gene>
<reference evidence="2" key="1">
    <citation type="journal article" date="2019" name="Int. J. Syst. Evol. Microbiol.">
        <title>The Global Catalogue of Microorganisms (GCM) 10K type strain sequencing project: providing services to taxonomists for standard genome sequencing and annotation.</title>
        <authorList>
            <consortium name="The Broad Institute Genomics Platform"/>
            <consortium name="The Broad Institute Genome Sequencing Center for Infectious Disease"/>
            <person name="Wu L."/>
            <person name="Ma J."/>
        </authorList>
    </citation>
    <scope>NUCLEOTIDE SEQUENCE [LARGE SCALE GENOMIC DNA]</scope>
    <source>
        <strain evidence="2">JCM 13581</strain>
    </source>
</reference>
<accession>A0ABP5ADK2</accession>
<protein>
    <submittedName>
        <fullName evidence="1">Uncharacterized protein</fullName>
    </submittedName>
</protein>
<proteinExistence type="predicted"/>
<sequence length="61" mass="6515">MEAVTAAPMRTASIGIGRTATAARIPHVQSFVAASLGLSALWAGHSRLKTGRMPWRLAEKR</sequence>
<evidence type="ECO:0000313" key="1">
    <source>
        <dbReference type="EMBL" id="GAA1911202.1"/>
    </source>
</evidence>
<organism evidence="1 2">
    <name type="scientific">Streptomyces sodiiphilus</name>
    <dbReference type="NCBI Taxonomy" id="226217"/>
    <lineage>
        <taxon>Bacteria</taxon>
        <taxon>Bacillati</taxon>
        <taxon>Actinomycetota</taxon>
        <taxon>Actinomycetes</taxon>
        <taxon>Kitasatosporales</taxon>
        <taxon>Streptomycetaceae</taxon>
        <taxon>Streptomyces</taxon>
    </lineage>
</organism>
<dbReference type="EMBL" id="BAAAMJ010000018">
    <property type="protein sequence ID" value="GAA1911202.1"/>
    <property type="molecule type" value="Genomic_DNA"/>
</dbReference>
<name>A0ABP5ADK2_9ACTN</name>
<evidence type="ECO:0000313" key="2">
    <source>
        <dbReference type="Proteomes" id="UP001501303"/>
    </source>
</evidence>
<keyword evidence="2" id="KW-1185">Reference proteome</keyword>